<proteinExistence type="inferred from homology"/>
<dbReference type="OrthoDB" id="1846031at2"/>
<evidence type="ECO:0000313" key="6">
    <source>
        <dbReference type="EMBL" id="AXE37923.1"/>
    </source>
</evidence>
<gene>
    <name evidence="6" type="primary">yfiY</name>
    <name evidence="6" type="ORF">JS278_00732</name>
</gene>
<keyword evidence="6" id="KW-0449">Lipoprotein</keyword>
<name>A0A344URM5_9ACTN</name>
<dbReference type="Gene3D" id="3.40.50.1980">
    <property type="entry name" value="Nitrogenase molybdenum iron protein domain"/>
    <property type="match status" value="2"/>
</dbReference>
<organism evidence="6 7">
    <name type="scientific">Acidipropionibacterium virtanenii</name>
    <dbReference type="NCBI Taxonomy" id="2057246"/>
    <lineage>
        <taxon>Bacteria</taxon>
        <taxon>Bacillati</taxon>
        <taxon>Actinomycetota</taxon>
        <taxon>Actinomycetes</taxon>
        <taxon>Propionibacteriales</taxon>
        <taxon>Propionibacteriaceae</taxon>
        <taxon>Acidipropionibacterium</taxon>
    </lineage>
</organism>
<dbReference type="KEGG" id="acij:JS278_00732"/>
<dbReference type="RefSeq" id="WP_114044014.1">
    <property type="nucleotide sequence ID" value="NZ_CP025198.1"/>
</dbReference>
<evidence type="ECO:0000256" key="4">
    <source>
        <dbReference type="ARBA" id="ARBA00022729"/>
    </source>
</evidence>
<protein>
    <submittedName>
        <fullName evidence="6">Putative siderophore-binding lipoprotein YfiY</fullName>
    </submittedName>
</protein>
<keyword evidence="4" id="KW-0732">Signal</keyword>
<dbReference type="SUPFAM" id="SSF53807">
    <property type="entry name" value="Helical backbone' metal receptor"/>
    <property type="match status" value="1"/>
</dbReference>
<evidence type="ECO:0000313" key="7">
    <source>
        <dbReference type="Proteomes" id="UP000251995"/>
    </source>
</evidence>
<evidence type="ECO:0000256" key="2">
    <source>
        <dbReference type="ARBA" id="ARBA00008814"/>
    </source>
</evidence>
<dbReference type="Pfam" id="PF01497">
    <property type="entry name" value="Peripla_BP_2"/>
    <property type="match status" value="1"/>
</dbReference>
<dbReference type="InterPro" id="IPR002491">
    <property type="entry name" value="ABC_transptr_periplasmic_BD"/>
</dbReference>
<reference evidence="6 7" key="1">
    <citation type="submission" date="2017-12" db="EMBL/GenBank/DDBJ databases">
        <title>The whole genome sequence of the Acidipropionibacterium virtanenii sp. nov. type strain JS278.</title>
        <authorList>
            <person name="Laine P."/>
            <person name="Deptula P."/>
            <person name="Varmanen P."/>
            <person name="Auvinen P."/>
        </authorList>
    </citation>
    <scope>NUCLEOTIDE SEQUENCE [LARGE SCALE GENOMIC DNA]</scope>
    <source>
        <strain evidence="6 7">JS278</strain>
    </source>
</reference>
<dbReference type="PANTHER" id="PTHR30532:SF24">
    <property type="entry name" value="FERRIC ENTEROBACTIN-BINDING PERIPLASMIC PROTEIN FEPB"/>
    <property type="match status" value="1"/>
</dbReference>
<dbReference type="GO" id="GO:1901678">
    <property type="term" value="P:iron coordination entity transport"/>
    <property type="evidence" value="ECO:0007669"/>
    <property type="project" value="UniProtKB-ARBA"/>
</dbReference>
<comment type="subcellular location">
    <subcellularLocation>
        <location evidence="1">Cell envelope</location>
    </subcellularLocation>
</comment>
<dbReference type="EMBL" id="CP025198">
    <property type="protein sequence ID" value="AXE37923.1"/>
    <property type="molecule type" value="Genomic_DNA"/>
</dbReference>
<sequence length="364" mass="37440">MTDTPRFLTRAVSRRGIFSAAAGTAAVLGLSACGAGSSSSGASSSGSSVAGSSAPKATDSFPVSIKHAWGTTTIDSAPSRVATSGWSGEDAVLALGVMPVGMPKANYGVVDKNGMLAWTAKAAAALGGTLPKTYDETDSLDTEAIADTEPDLILGISSGITKQQYTTLSEIAPTVPYTSKIAWGATWRDVMRDTAKAMGRSADGTKVIADCEKKMAAAVAAHKGLKGRTAAVMYFDPKKLSTIGIYTAGDARPQYLADLGLPIADSVTRQSKGTTSFYRDISAENADVFSDVDIIVCYGDPKTLLPTLQKDPLLSKITAVKRGSVAVIQDNSELASAVSPSVLSIPDQVGAYTKALAEAAAKIG</sequence>
<keyword evidence="3" id="KW-0813">Transport</keyword>
<dbReference type="PROSITE" id="PS51318">
    <property type="entry name" value="TAT"/>
    <property type="match status" value="1"/>
</dbReference>
<dbReference type="Proteomes" id="UP000251995">
    <property type="component" value="Chromosome"/>
</dbReference>
<keyword evidence="7" id="KW-1185">Reference proteome</keyword>
<evidence type="ECO:0000256" key="3">
    <source>
        <dbReference type="ARBA" id="ARBA00022448"/>
    </source>
</evidence>
<dbReference type="InterPro" id="IPR006311">
    <property type="entry name" value="TAT_signal"/>
</dbReference>
<comment type="similarity">
    <text evidence="2">Belongs to the bacterial solute-binding protein 8 family.</text>
</comment>
<evidence type="ECO:0000256" key="1">
    <source>
        <dbReference type="ARBA" id="ARBA00004196"/>
    </source>
</evidence>
<evidence type="ECO:0000259" key="5">
    <source>
        <dbReference type="PROSITE" id="PS50983"/>
    </source>
</evidence>
<dbReference type="GO" id="GO:0030288">
    <property type="term" value="C:outer membrane-bounded periplasmic space"/>
    <property type="evidence" value="ECO:0007669"/>
    <property type="project" value="TreeGrafter"/>
</dbReference>
<dbReference type="AlphaFoldDB" id="A0A344URM5"/>
<dbReference type="PROSITE" id="PS51257">
    <property type="entry name" value="PROKAR_LIPOPROTEIN"/>
    <property type="match status" value="1"/>
</dbReference>
<accession>A0A344URM5</accession>
<feature type="domain" description="Fe/B12 periplasmic-binding" evidence="5">
    <location>
        <begin position="80"/>
        <end position="360"/>
    </location>
</feature>
<dbReference type="InterPro" id="IPR051313">
    <property type="entry name" value="Bact_iron-sidero_bind"/>
</dbReference>
<dbReference type="PANTHER" id="PTHR30532">
    <property type="entry name" value="IRON III DICITRATE-BINDING PERIPLASMIC PROTEIN"/>
    <property type="match status" value="1"/>
</dbReference>
<dbReference type="PROSITE" id="PS50983">
    <property type="entry name" value="FE_B12_PBP"/>
    <property type="match status" value="1"/>
</dbReference>